<dbReference type="EMBL" id="RQHW01000047">
    <property type="protein sequence ID" value="TGN18304.1"/>
    <property type="molecule type" value="Genomic_DNA"/>
</dbReference>
<dbReference type="AlphaFoldDB" id="A0A4R9LVN0"/>
<reference evidence="4" key="1">
    <citation type="journal article" date="2019" name="PLoS Negl. Trop. Dis.">
        <title>Revisiting the worldwide diversity of Leptospira species in the environment.</title>
        <authorList>
            <person name="Vincent A.T."/>
            <person name="Schiettekatte O."/>
            <person name="Bourhy P."/>
            <person name="Veyrier F.J."/>
            <person name="Picardeau M."/>
        </authorList>
    </citation>
    <scope>NUCLEOTIDE SEQUENCE [LARGE SCALE GENOMIC DNA]</scope>
    <source>
        <strain evidence="4">201300427</strain>
    </source>
</reference>
<feature type="domain" description="Glycosyl transferase family 1" evidence="2">
    <location>
        <begin position="215"/>
        <end position="378"/>
    </location>
</feature>
<dbReference type="Pfam" id="PF00534">
    <property type="entry name" value="Glycos_transf_1"/>
    <property type="match status" value="1"/>
</dbReference>
<accession>A0A4R9LVN0</accession>
<dbReference type="GO" id="GO:0016757">
    <property type="term" value="F:glycosyltransferase activity"/>
    <property type="evidence" value="ECO:0007669"/>
    <property type="project" value="InterPro"/>
</dbReference>
<keyword evidence="1 4" id="KW-0808">Transferase</keyword>
<dbReference type="SUPFAM" id="SSF53756">
    <property type="entry name" value="UDP-Glycosyltransferase/glycogen phosphorylase"/>
    <property type="match status" value="1"/>
</dbReference>
<dbReference type="OrthoDB" id="9797829at2"/>
<dbReference type="GO" id="GO:0009103">
    <property type="term" value="P:lipopolysaccharide biosynthetic process"/>
    <property type="evidence" value="ECO:0007669"/>
    <property type="project" value="TreeGrafter"/>
</dbReference>
<dbReference type="InterPro" id="IPR001296">
    <property type="entry name" value="Glyco_trans_1"/>
</dbReference>
<name>A0A4R9LVN0_9LEPT</name>
<comment type="caution">
    <text evidence="4">The sequence shown here is derived from an EMBL/GenBank/DDBJ whole genome shotgun (WGS) entry which is preliminary data.</text>
</comment>
<evidence type="ECO:0000259" key="2">
    <source>
        <dbReference type="Pfam" id="PF00534"/>
    </source>
</evidence>
<proteinExistence type="predicted"/>
<dbReference type="Pfam" id="PF13439">
    <property type="entry name" value="Glyco_transf_4"/>
    <property type="match status" value="1"/>
</dbReference>
<dbReference type="RefSeq" id="WP_135760992.1">
    <property type="nucleotide sequence ID" value="NZ_RQHW01000047.1"/>
</dbReference>
<dbReference type="PANTHER" id="PTHR46401:SF2">
    <property type="entry name" value="GLYCOSYLTRANSFERASE WBBK-RELATED"/>
    <property type="match status" value="1"/>
</dbReference>
<evidence type="ECO:0000313" key="4">
    <source>
        <dbReference type="EMBL" id="TGN18304.1"/>
    </source>
</evidence>
<dbReference type="InterPro" id="IPR028098">
    <property type="entry name" value="Glyco_trans_4-like_N"/>
</dbReference>
<sequence>MKIGIDAYVARFPLTGIGNYTFSLAKHLEKYYPENKYCYFLKDDYIHDRSFSDYLRDKEKRFVLSSYFRNRFLRRVENKIKTKFFQGILSSESYFKLCFSRLEDELFRLTEDLDLYHGIDWYFHVSPKVKRKILTVHDLTSVILPGFHDRMSVGKEIAKSKNLDAFDLFLSVSDSTKNDLIRYYGVAENKIKTVYQSCDPIFDDIQLLDKQAVLSKYSIPTDRPYFLSVSTIEPRKNFIKVLESYQNYKDRTGDSDSILVCTGLWGWKNKELSDCINRHPYSDSIFFTGYLDLSDMPTLYHYASGFLYLSVYEGFGLPILEAMKSKVPVICSNTSSMPEVIGDCGWLVAPNDVNAVVDAMIELKENKESVSLKSEKAYERSKNFNWQRTAKETFESYQS</sequence>
<keyword evidence="5" id="KW-1185">Reference proteome</keyword>
<organism evidence="4 5">
    <name type="scientific">Leptospira idonii</name>
    <dbReference type="NCBI Taxonomy" id="1193500"/>
    <lineage>
        <taxon>Bacteria</taxon>
        <taxon>Pseudomonadati</taxon>
        <taxon>Spirochaetota</taxon>
        <taxon>Spirochaetia</taxon>
        <taxon>Leptospirales</taxon>
        <taxon>Leptospiraceae</taxon>
        <taxon>Leptospira</taxon>
    </lineage>
</organism>
<protein>
    <submittedName>
        <fullName evidence="4">Glycosyltransferase family 1 protein</fullName>
    </submittedName>
</protein>
<evidence type="ECO:0000256" key="1">
    <source>
        <dbReference type="ARBA" id="ARBA00022679"/>
    </source>
</evidence>
<dbReference type="Proteomes" id="UP000298058">
    <property type="component" value="Unassembled WGS sequence"/>
</dbReference>
<dbReference type="Gene3D" id="3.40.50.2000">
    <property type="entry name" value="Glycogen Phosphorylase B"/>
    <property type="match status" value="2"/>
</dbReference>
<evidence type="ECO:0000313" key="5">
    <source>
        <dbReference type="Proteomes" id="UP000298058"/>
    </source>
</evidence>
<gene>
    <name evidence="4" type="ORF">EHS15_12930</name>
</gene>
<evidence type="ECO:0000259" key="3">
    <source>
        <dbReference type="Pfam" id="PF13439"/>
    </source>
</evidence>
<dbReference type="PANTHER" id="PTHR46401">
    <property type="entry name" value="GLYCOSYLTRANSFERASE WBBK-RELATED"/>
    <property type="match status" value="1"/>
</dbReference>
<feature type="domain" description="Glycosyltransferase subfamily 4-like N-terminal" evidence="3">
    <location>
        <begin position="97"/>
        <end position="199"/>
    </location>
</feature>
<dbReference type="CDD" id="cd03809">
    <property type="entry name" value="GT4_MtfB-like"/>
    <property type="match status" value="1"/>
</dbReference>